<keyword evidence="1" id="KW-0812">Transmembrane</keyword>
<evidence type="ECO:0000313" key="2">
    <source>
        <dbReference type="EMBL" id="KAK9285247.1"/>
    </source>
</evidence>
<dbReference type="EMBL" id="JBBPBK010000005">
    <property type="protein sequence ID" value="KAK9285247.1"/>
    <property type="molecule type" value="Genomic_DNA"/>
</dbReference>
<keyword evidence="1" id="KW-0472">Membrane</keyword>
<dbReference type="InterPro" id="IPR004158">
    <property type="entry name" value="DUF247_pln"/>
</dbReference>
<protein>
    <submittedName>
        <fullName evidence="2">Uncharacterized protein</fullName>
    </submittedName>
</protein>
<keyword evidence="3" id="KW-1185">Reference proteome</keyword>
<evidence type="ECO:0000256" key="1">
    <source>
        <dbReference type="SAM" id="Phobius"/>
    </source>
</evidence>
<evidence type="ECO:0000313" key="3">
    <source>
        <dbReference type="Proteomes" id="UP001415857"/>
    </source>
</evidence>
<dbReference type="PANTHER" id="PTHR31170:SF25">
    <property type="entry name" value="BNAA09G04570D PROTEIN"/>
    <property type="match status" value="1"/>
</dbReference>
<comment type="caution">
    <text evidence="2">The sequence shown here is derived from an EMBL/GenBank/DDBJ whole genome shotgun (WGS) entry which is preliminary data.</text>
</comment>
<keyword evidence="1" id="KW-1133">Transmembrane helix</keyword>
<sequence length="477" mass="55321">MEGPSDAPLHDVIIEVTNRIKEKVNSLPSKRSRHRICKVQDNLRKVNEMTYEPVVVAIGPYHHGKAHLRKMEDLKLRCFQSLLNRTNEANANSYDANRYAKVIREIAKKARDFYEDPIDLDINDFVMMMVVDGCFIVELFIGFYKKIGQQNNIKQLEQDAVDVILGRDWLLRSIQRDLLLCENQMPYFVLSKLFEMAVPEEENYPPFLAMLFFSVSLEDRAMMMDWSSIIKDEGFETDFDHLLSMVYCYWCPSFATKKHSDGFLNIPQRRIFKFSATELQEAGIKFMKNKSFEKNESLGGPVLVVTNRGGLESMTPPSEIKFSNGVLKIPRLTIDQNTESLFRNLLAYEQQSLSFPFSYIADYIGFMDILIDTEKDVQILRHSDIIQNGLGDDEAVCKMFNHFCKNLVLSRDSCYSQVLTSIHDHCKQRRHRWMANLRHNYFNSPWALISFIAAAFVILLTAAQTVYAVLSYYNIYI</sequence>
<dbReference type="PANTHER" id="PTHR31170">
    <property type="entry name" value="BNAC04G53230D PROTEIN"/>
    <property type="match status" value="1"/>
</dbReference>
<dbReference type="Pfam" id="PF03140">
    <property type="entry name" value="DUF247"/>
    <property type="match status" value="1"/>
</dbReference>
<proteinExistence type="predicted"/>
<name>A0AAP0WZL3_LIQFO</name>
<reference evidence="2 3" key="1">
    <citation type="journal article" date="2024" name="Plant J.">
        <title>Genome sequences and population genomics reveal climatic adaptation and genomic divergence between two closely related sweetgum species.</title>
        <authorList>
            <person name="Xu W.Q."/>
            <person name="Ren C.Q."/>
            <person name="Zhang X.Y."/>
            <person name="Comes H.P."/>
            <person name="Liu X.H."/>
            <person name="Li Y.G."/>
            <person name="Kettle C.J."/>
            <person name="Jalonen R."/>
            <person name="Gaisberger H."/>
            <person name="Ma Y.Z."/>
            <person name="Qiu Y.X."/>
        </authorList>
    </citation>
    <scope>NUCLEOTIDE SEQUENCE [LARGE SCALE GENOMIC DNA]</scope>
    <source>
        <strain evidence="2">Hangzhou</strain>
    </source>
</reference>
<dbReference type="AlphaFoldDB" id="A0AAP0WZL3"/>
<organism evidence="2 3">
    <name type="scientific">Liquidambar formosana</name>
    <name type="common">Formosan gum</name>
    <dbReference type="NCBI Taxonomy" id="63359"/>
    <lineage>
        <taxon>Eukaryota</taxon>
        <taxon>Viridiplantae</taxon>
        <taxon>Streptophyta</taxon>
        <taxon>Embryophyta</taxon>
        <taxon>Tracheophyta</taxon>
        <taxon>Spermatophyta</taxon>
        <taxon>Magnoliopsida</taxon>
        <taxon>eudicotyledons</taxon>
        <taxon>Gunneridae</taxon>
        <taxon>Pentapetalae</taxon>
        <taxon>Saxifragales</taxon>
        <taxon>Altingiaceae</taxon>
        <taxon>Liquidambar</taxon>
    </lineage>
</organism>
<dbReference type="Proteomes" id="UP001415857">
    <property type="component" value="Unassembled WGS sequence"/>
</dbReference>
<gene>
    <name evidence="2" type="ORF">L1049_024436</name>
</gene>
<feature type="transmembrane region" description="Helical" evidence="1">
    <location>
        <begin position="446"/>
        <end position="470"/>
    </location>
</feature>
<accession>A0AAP0WZL3</accession>